<accession>A9V9C4</accession>
<protein>
    <recommendedName>
        <fullName evidence="2">PDZ domain-containing protein</fullName>
    </recommendedName>
</protein>
<dbReference type="InterPro" id="IPR001478">
    <property type="entry name" value="PDZ"/>
</dbReference>
<feature type="domain" description="PDZ" evidence="2">
    <location>
        <begin position="32"/>
        <end position="114"/>
    </location>
</feature>
<evidence type="ECO:0000313" key="3">
    <source>
        <dbReference type="EMBL" id="EDQ85905.1"/>
    </source>
</evidence>
<gene>
    <name evidence="3" type="ORF">MONBRDRAFT_11502</name>
</gene>
<dbReference type="KEGG" id="mbr:MONBRDRAFT_11502"/>
<evidence type="ECO:0000256" key="1">
    <source>
        <dbReference type="SAM" id="MobiDB-lite"/>
    </source>
</evidence>
<name>A9V9C4_MONBE</name>
<sequence length="224" mass="24871">MALRSQRVKLPASSEGTTTAVKITWQRRPPVVVEVQKKPEEELGIAIACLPDAAGVVIIDIRPRSAADRSAILQVGDVISQVNGRSLGYSTTEEALLVLSEESKAAVLRLNVSGEADLSSLPGDHPQPNDARRRNPAQHRAKTTVILPYLDTQSGACRAVAIIVFCFGILEGIARVMFERLNGLVHRDMELEEKDKINFCFDVIMFFWYEWIWRDETGGLVRQS</sequence>
<dbReference type="SUPFAM" id="SSF50156">
    <property type="entry name" value="PDZ domain-like"/>
    <property type="match status" value="1"/>
</dbReference>
<dbReference type="SMART" id="SM00228">
    <property type="entry name" value="PDZ"/>
    <property type="match status" value="1"/>
</dbReference>
<dbReference type="GeneID" id="5894590"/>
<dbReference type="InParanoid" id="A9V9C4"/>
<dbReference type="EMBL" id="CH991570">
    <property type="protein sequence ID" value="EDQ85905.1"/>
    <property type="molecule type" value="Genomic_DNA"/>
</dbReference>
<dbReference type="PROSITE" id="PS50106">
    <property type="entry name" value="PDZ"/>
    <property type="match status" value="1"/>
</dbReference>
<evidence type="ECO:0000259" key="2">
    <source>
        <dbReference type="PROSITE" id="PS50106"/>
    </source>
</evidence>
<dbReference type="Proteomes" id="UP000001357">
    <property type="component" value="Unassembled WGS sequence"/>
</dbReference>
<dbReference type="Pfam" id="PF00595">
    <property type="entry name" value="PDZ"/>
    <property type="match status" value="1"/>
</dbReference>
<organism evidence="3 4">
    <name type="scientific">Monosiga brevicollis</name>
    <name type="common">Choanoflagellate</name>
    <dbReference type="NCBI Taxonomy" id="81824"/>
    <lineage>
        <taxon>Eukaryota</taxon>
        <taxon>Choanoflagellata</taxon>
        <taxon>Craspedida</taxon>
        <taxon>Salpingoecidae</taxon>
        <taxon>Monosiga</taxon>
    </lineage>
</organism>
<dbReference type="OMA" id="WIWRDET"/>
<dbReference type="RefSeq" id="XP_001749384.1">
    <property type="nucleotide sequence ID" value="XM_001749332.1"/>
</dbReference>
<dbReference type="InterPro" id="IPR036034">
    <property type="entry name" value="PDZ_sf"/>
</dbReference>
<proteinExistence type="predicted"/>
<reference evidence="3 4" key="1">
    <citation type="journal article" date="2008" name="Nature">
        <title>The genome of the choanoflagellate Monosiga brevicollis and the origin of metazoans.</title>
        <authorList>
            <consortium name="JGI Sequencing"/>
            <person name="King N."/>
            <person name="Westbrook M.J."/>
            <person name="Young S.L."/>
            <person name="Kuo A."/>
            <person name="Abedin M."/>
            <person name="Chapman J."/>
            <person name="Fairclough S."/>
            <person name="Hellsten U."/>
            <person name="Isogai Y."/>
            <person name="Letunic I."/>
            <person name="Marr M."/>
            <person name="Pincus D."/>
            <person name="Putnam N."/>
            <person name="Rokas A."/>
            <person name="Wright K.J."/>
            <person name="Zuzow R."/>
            <person name="Dirks W."/>
            <person name="Good M."/>
            <person name="Goodstein D."/>
            <person name="Lemons D."/>
            <person name="Li W."/>
            <person name="Lyons J.B."/>
            <person name="Morris A."/>
            <person name="Nichols S."/>
            <person name="Richter D.J."/>
            <person name="Salamov A."/>
            <person name="Bork P."/>
            <person name="Lim W.A."/>
            <person name="Manning G."/>
            <person name="Miller W.T."/>
            <person name="McGinnis W."/>
            <person name="Shapiro H."/>
            <person name="Tjian R."/>
            <person name="Grigoriev I.V."/>
            <person name="Rokhsar D."/>
        </authorList>
    </citation>
    <scope>NUCLEOTIDE SEQUENCE [LARGE SCALE GENOMIC DNA]</scope>
    <source>
        <strain evidence="4">MX1 / ATCC 50154</strain>
    </source>
</reference>
<keyword evidence="4" id="KW-1185">Reference proteome</keyword>
<dbReference type="CDD" id="cd00136">
    <property type="entry name" value="PDZ_canonical"/>
    <property type="match status" value="1"/>
</dbReference>
<evidence type="ECO:0000313" key="4">
    <source>
        <dbReference type="Proteomes" id="UP000001357"/>
    </source>
</evidence>
<feature type="region of interest" description="Disordered" evidence="1">
    <location>
        <begin position="118"/>
        <end position="138"/>
    </location>
</feature>
<dbReference type="Gene3D" id="2.30.42.10">
    <property type="match status" value="1"/>
</dbReference>
<dbReference type="AlphaFoldDB" id="A9V9C4"/>